<dbReference type="Gene3D" id="3.40.50.300">
    <property type="entry name" value="P-loop containing nucleotide triphosphate hydrolases"/>
    <property type="match status" value="1"/>
</dbReference>
<dbReference type="Proteomes" id="UP000254575">
    <property type="component" value="Unassembled WGS sequence"/>
</dbReference>
<keyword evidence="4" id="KW-1278">Translocase</keyword>
<keyword evidence="3 7" id="KW-0067">ATP-binding</keyword>
<evidence type="ECO:0000313" key="8">
    <source>
        <dbReference type="Proteomes" id="UP000254575"/>
    </source>
</evidence>
<protein>
    <submittedName>
        <fullName evidence="7">Hemin import ATP-binding protein HmuV</fullName>
        <ecNumber evidence="7">3.6.3.-</ecNumber>
    </submittedName>
</protein>
<feature type="domain" description="ABC transporter" evidence="6">
    <location>
        <begin position="5"/>
        <end position="247"/>
    </location>
</feature>
<dbReference type="PROSITE" id="PS50893">
    <property type="entry name" value="ABC_TRANSPORTER_2"/>
    <property type="match status" value="1"/>
</dbReference>
<dbReference type="CDD" id="cd03214">
    <property type="entry name" value="ABC_Iron-Siderophores_B12_Hemin"/>
    <property type="match status" value="1"/>
</dbReference>
<comment type="function">
    <text evidence="5">Part of the ABC transporter complex HmuTUV involved in hemin import. Responsible for energy coupling to the transport system.</text>
</comment>
<organism evidence="7 8">
    <name type="scientific">Suttonella indologenes</name>
    <dbReference type="NCBI Taxonomy" id="13276"/>
    <lineage>
        <taxon>Bacteria</taxon>
        <taxon>Pseudomonadati</taxon>
        <taxon>Pseudomonadota</taxon>
        <taxon>Gammaproteobacteria</taxon>
        <taxon>Cardiobacteriales</taxon>
        <taxon>Cardiobacteriaceae</taxon>
        <taxon>Suttonella</taxon>
    </lineage>
</organism>
<dbReference type="SMART" id="SM00382">
    <property type="entry name" value="AAA"/>
    <property type="match status" value="1"/>
</dbReference>
<dbReference type="InterPro" id="IPR027417">
    <property type="entry name" value="P-loop_NTPase"/>
</dbReference>
<dbReference type="EMBL" id="UHIA01000003">
    <property type="protein sequence ID" value="SUO92427.1"/>
    <property type="molecule type" value="Genomic_DNA"/>
</dbReference>
<keyword evidence="8" id="KW-1185">Reference proteome</keyword>
<dbReference type="EC" id="3.6.3.-" evidence="7"/>
<name>A0A380MLQ4_9GAMM</name>
<evidence type="ECO:0000256" key="5">
    <source>
        <dbReference type="ARBA" id="ARBA00037066"/>
    </source>
</evidence>
<dbReference type="InterPro" id="IPR003593">
    <property type="entry name" value="AAA+_ATPase"/>
</dbReference>
<keyword evidence="2" id="KW-0547">Nucleotide-binding</keyword>
<dbReference type="GO" id="GO:0005524">
    <property type="term" value="F:ATP binding"/>
    <property type="evidence" value="ECO:0007669"/>
    <property type="project" value="UniProtKB-KW"/>
</dbReference>
<evidence type="ECO:0000256" key="1">
    <source>
        <dbReference type="ARBA" id="ARBA00022448"/>
    </source>
</evidence>
<evidence type="ECO:0000256" key="2">
    <source>
        <dbReference type="ARBA" id="ARBA00022741"/>
    </source>
</evidence>
<evidence type="ECO:0000313" key="7">
    <source>
        <dbReference type="EMBL" id="SUO92427.1"/>
    </source>
</evidence>
<sequence length="267" mass="29562">MNTILKLHHLRITQGKREVLCVPQLHIAQGQLTAIIGPNGAGKSTLLNALSGNHSHSAAQIFHQEHSLAQFGGLALAQKRAMLSQHSSIAFPLSVAELVRLGREPYRTQAAQQQDQAVCDWAMNAMSLNTLRERSSAELSGGEQHRAHIARVLAQLLPVLDADLSDKWLLLDEPTNHLDIHHQYQFFALLQQLKMRGLSIIAILHDPALAINQADRIVMLKEGQVFGECPAAELARSQALDALYGMQMRCRYCDSTQQYYLAPQLSA</sequence>
<dbReference type="PANTHER" id="PTHR42794">
    <property type="entry name" value="HEMIN IMPORT ATP-BINDING PROTEIN HMUV"/>
    <property type="match status" value="1"/>
</dbReference>
<dbReference type="OrthoDB" id="5292475at2"/>
<dbReference type="RefSeq" id="WP_115217832.1">
    <property type="nucleotide sequence ID" value="NZ_UHIA01000003.1"/>
</dbReference>
<dbReference type="GO" id="GO:0016887">
    <property type="term" value="F:ATP hydrolysis activity"/>
    <property type="evidence" value="ECO:0007669"/>
    <property type="project" value="InterPro"/>
</dbReference>
<evidence type="ECO:0000256" key="4">
    <source>
        <dbReference type="ARBA" id="ARBA00022967"/>
    </source>
</evidence>
<evidence type="ECO:0000259" key="6">
    <source>
        <dbReference type="PROSITE" id="PS50893"/>
    </source>
</evidence>
<proteinExistence type="predicted"/>
<dbReference type="PANTHER" id="PTHR42794:SF1">
    <property type="entry name" value="HEMIN IMPORT ATP-BINDING PROTEIN HMUV"/>
    <property type="match status" value="1"/>
</dbReference>
<dbReference type="Pfam" id="PF00005">
    <property type="entry name" value="ABC_tran"/>
    <property type="match status" value="1"/>
</dbReference>
<reference evidence="7 8" key="1">
    <citation type="submission" date="2018-06" db="EMBL/GenBank/DDBJ databases">
        <authorList>
            <consortium name="Pathogen Informatics"/>
            <person name="Doyle S."/>
        </authorList>
    </citation>
    <scope>NUCLEOTIDE SEQUENCE [LARGE SCALE GENOMIC DNA]</scope>
    <source>
        <strain evidence="7 8">NCTC10717</strain>
    </source>
</reference>
<dbReference type="SUPFAM" id="SSF52540">
    <property type="entry name" value="P-loop containing nucleoside triphosphate hydrolases"/>
    <property type="match status" value="1"/>
</dbReference>
<dbReference type="InterPro" id="IPR003439">
    <property type="entry name" value="ABC_transporter-like_ATP-bd"/>
</dbReference>
<accession>A0A380MLQ4</accession>
<gene>
    <name evidence="7" type="primary">hmuV_2</name>
    <name evidence="7" type="ORF">NCTC10717_00544</name>
</gene>
<evidence type="ECO:0000256" key="3">
    <source>
        <dbReference type="ARBA" id="ARBA00022840"/>
    </source>
</evidence>
<dbReference type="AlphaFoldDB" id="A0A380MLQ4"/>
<keyword evidence="1" id="KW-0813">Transport</keyword>
<keyword evidence="7" id="KW-0378">Hydrolase</keyword>